<sequence>MKKKNLSLEFQTFERSNQNTYRLERPLTYPGKWIQKGDLLADCSTSKKGELALGTNIFVGYIPWEGFNFEDAVLINQRTIFKFTSLHIEKFEIKIDPTFEKRIIKIGKEADKNGIIKIGSWVQEGDILAGKIIFKFKQSKQSKESKESKESKKSKESKQSKKSKKSKESKESKQSKESKKSKESKQSKEFKEFKLVNEIIDTEMKKSKKEYLRVPTGVTGRIIRTYCTKNYTESNVLISKISSIYIAIRREFQVGDKISGRHGNKGIISKILPDPDMPYLSNGMSLDVLLNPLGIPSRMNVGQIFECLLGLTGQIFQTKFQILCFHEINGFELSRSFVYSKLFELCRKSNQKWLFSKKNPGKFHLFDGRNGQLFDQSILVGSSYLMKLVHIVDEKMHARSTGPYSVTTQQPLRGRTNCGGQRFGEMEVWALQGFGCSYILQELLTIKSDDLNGRNQILSTIVKNIPFNFTKPESLRVILRELQCLCFQIEFC</sequence>
<dbReference type="EMBL" id="MH591105">
    <property type="protein sequence ID" value="AYC64985.1"/>
    <property type="molecule type" value="Genomic_DNA"/>
</dbReference>
<evidence type="ECO:0000256" key="5">
    <source>
        <dbReference type="ARBA" id="ARBA00022478"/>
    </source>
</evidence>
<dbReference type="InterPro" id="IPR007120">
    <property type="entry name" value="DNA-dir_RNAP_su2_dom"/>
</dbReference>
<evidence type="ECO:0000256" key="7">
    <source>
        <dbReference type="ARBA" id="ARBA00022695"/>
    </source>
</evidence>
<comment type="similarity">
    <text evidence="3">Belongs to the RNA polymerase beta chain family.</text>
</comment>
<evidence type="ECO:0000256" key="6">
    <source>
        <dbReference type="ARBA" id="ARBA00022679"/>
    </source>
</evidence>
<feature type="domain" description="RNA polymerase Rpb2" evidence="13">
    <location>
        <begin position="419"/>
        <end position="491"/>
    </location>
</feature>
<dbReference type="Gene3D" id="2.40.270.10">
    <property type="entry name" value="DNA-directed RNA polymerase, subunit 2, domain 6"/>
    <property type="match status" value="2"/>
</dbReference>
<feature type="compositionally biased region" description="Basic and acidic residues" evidence="11">
    <location>
        <begin position="144"/>
        <end position="159"/>
    </location>
</feature>
<evidence type="ECO:0000256" key="3">
    <source>
        <dbReference type="ARBA" id="ARBA00006835"/>
    </source>
</evidence>
<evidence type="ECO:0000256" key="11">
    <source>
        <dbReference type="SAM" id="MobiDB-lite"/>
    </source>
</evidence>
<keyword evidence="5" id="KW-0240">DNA-directed RNA polymerase</keyword>
<dbReference type="GeneID" id="38278850"/>
<dbReference type="GO" id="GO:0006351">
    <property type="term" value="P:DNA-templated transcription"/>
    <property type="evidence" value="ECO:0007669"/>
    <property type="project" value="InterPro"/>
</dbReference>
<dbReference type="Pfam" id="PF04560">
    <property type="entry name" value="RNA_pol_Rpb2_7"/>
    <property type="match status" value="1"/>
</dbReference>
<dbReference type="Gene3D" id="2.40.50.100">
    <property type="match status" value="1"/>
</dbReference>
<dbReference type="GO" id="GO:0003677">
    <property type="term" value="F:DNA binding"/>
    <property type="evidence" value="ECO:0007669"/>
    <property type="project" value="InterPro"/>
</dbReference>
<dbReference type="InterPro" id="IPR007121">
    <property type="entry name" value="RNA_pol_bsu_CS"/>
</dbReference>
<dbReference type="InterPro" id="IPR007641">
    <property type="entry name" value="RNA_pol_Rpb2_7"/>
</dbReference>
<evidence type="ECO:0000256" key="9">
    <source>
        <dbReference type="ARBA" id="ARBA00026088"/>
    </source>
</evidence>
<gene>
    <name evidence="14" type="primary">rpoBb</name>
</gene>
<reference evidence="14" key="1">
    <citation type="submission" date="2018-07" db="EMBL/GenBank/DDBJ databases">
        <authorList>
            <person name="Quirk P.G."/>
            <person name="Krulwich T.A."/>
        </authorList>
    </citation>
    <scope>NUCLEOTIDE SEQUENCE</scope>
</reference>
<keyword evidence="7" id="KW-0548">Nucleotidyltransferase</keyword>
<protein>
    <recommendedName>
        <fullName evidence="4">DNA-directed RNA polymerase</fullName>
        <ecNumber evidence="4">2.7.7.6</ecNumber>
    </recommendedName>
    <alternativeName>
        <fullName evidence="10">PEP</fullName>
    </alternativeName>
</protein>
<feature type="compositionally biased region" description="Basic and acidic residues" evidence="11">
    <location>
        <begin position="166"/>
        <end position="184"/>
    </location>
</feature>
<dbReference type="InterPro" id="IPR015712">
    <property type="entry name" value="DNA-dir_RNA_pol_su2"/>
</dbReference>
<dbReference type="InterPro" id="IPR037033">
    <property type="entry name" value="DNA-dir_RNAP_su2_hyb_sf"/>
</dbReference>
<name>A0A386AZW0_9CHLO</name>
<keyword evidence="14" id="KW-0150">Chloroplast</keyword>
<dbReference type="PANTHER" id="PTHR20856">
    <property type="entry name" value="DNA-DIRECTED RNA POLYMERASE I SUBUNIT 2"/>
    <property type="match status" value="1"/>
</dbReference>
<evidence type="ECO:0000256" key="4">
    <source>
        <dbReference type="ARBA" id="ARBA00012418"/>
    </source>
</evidence>
<keyword evidence="14" id="KW-0934">Plastid</keyword>
<comment type="subunit">
    <text evidence="9">In plastids the minimal PEP RNA polymerase catalytic core is composed of four subunits: alpha, beta, beta', and beta''. When a (nuclear-encoded) sigma factor is associated with the core the holoenzyme is formed, which can initiate transcription.</text>
</comment>
<dbReference type="SUPFAM" id="SSF64484">
    <property type="entry name" value="beta and beta-prime subunits of DNA dependent RNA-polymerase"/>
    <property type="match status" value="2"/>
</dbReference>
<proteinExistence type="inferred from homology"/>
<evidence type="ECO:0000256" key="1">
    <source>
        <dbReference type="ARBA" id="ARBA00004026"/>
    </source>
</evidence>
<dbReference type="RefSeq" id="YP_009519104.1">
    <property type="nucleotide sequence ID" value="NC_039522.1"/>
</dbReference>
<reference evidence="14" key="2">
    <citation type="journal article" date="2019" name="Mol. Phylogenet. Evol.">
        <title>Reassessment of the classification of bryopsidales (chlorophyta) based on chloroplast phylogenomic analyses.</title>
        <authorList>
            <person name="Cremen M.C."/>
            <person name="Leliaert F."/>
            <person name="West J."/>
            <person name="Lam D.W."/>
            <person name="Shimada S."/>
            <person name="Lopez-Bautista J.M."/>
            <person name="Verbruggen H."/>
        </authorList>
    </citation>
    <scope>NUCLEOTIDE SEQUENCE</scope>
</reference>
<evidence type="ECO:0000256" key="10">
    <source>
        <dbReference type="ARBA" id="ARBA00032782"/>
    </source>
</evidence>
<evidence type="ECO:0000259" key="13">
    <source>
        <dbReference type="Pfam" id="PF04560"/>
    </source>
</evidence>
<keyword evidence="6" id="KW-0808">Transferase</keyword>
<feature type="domain" description="DNA-directed RNA polymerase subunit 2 hybrid-binding" evidence="12">
    <location>
        <begin position="7"/>
        <end position="167"/>
    </location>
</feature>
<feature type="domain" description="DNA-directed RNA polymerase subunit 2 hybrid-binding" evidence="12">
    <location>
        <begin position="190"/>
        <end position="416"/>
    </location>
</feature>
<dbReference type="GO" id="GO:0032549">
    <property type="term" value="F:ribonucleoside binding"/>
    <property type="evidence" value="ECO:0007669"/>
    <property type="project" value="InterPro"/>
</dbReference>
<dbReference type="Gene3D" id="2.40.50.150">
    <property type="match status" value="1"/>
</dbReference>
<organism evidence="14">
    <name type="scientific">Callipsygma wilsonis</name>
    <dbReference type="NCBI Taxonomy" id="2320807"/>
    <lineage>
        <taxon>Eukaryota</taxon>
        <taxon>Viridiplantae</taxon>
        <taxon>Chlorophyta</taxon>
        <taxon>core chlorophytes</taxon>
        <taxon>Ulvophyceae</taxon>
        <taxon>TCBD clade</taxon>
        <taxon>Bryopsidales</taxon>
        <taxon>Halimedineae</taxon>
        <taxon>Halimedaceae</taxon>
        <taxon>Rhipiliopsideae</taxon>
        <taxon>Callipsygma</taxon>
    </lineage>
</organism>
<evidence type="ECO:0000259" key="12">
    <source>
        <dbReference type="Pfam" id="PF00562"/>
    </source>
</evidence>
<evidence type="ECO:0000256" key="8">
    <source>
        <dbReference type="ARBA" id="ARBA00023163"/>
    </source>
</evidence>
<feature type="region of interest" description="Disordered" evidence="11">
    <location>
        <begin position="144"/>
        <end position="184"/>
    </location>
</feature>
<dbReference type="GO" id="GO:0003899">
    <property type="term" value="F:DNA-directed RNA polymerase activity"/>
    <property type="evidence" value="ECO:0007669"/>
    <property type="project" value="UniProtKB-EC"/>
</dbReference>
<evidence type="ECO:0000313" key="14">
    <source>
        <dbReference type="EMBL" id="AYC64985.1"/>
    </source>
</evidence>
<dbReference type="PROSITE" id="PS01166">
    <property type="entry name" value="RNA_POL_BETA"/>
    <property type="match status" value="1"/>
</dbReference>
<evidence type="ECO:0000256" key="2">
    <source>
        <dbReference type="ARBA" id="ARBA00004474"/>
    </source>
</evidence>
<comment type="subcellular location">
    <subcellularLocation>
        <location evidence="2">Plastid</location>
    </subcellularLocation>
</comment>
<accession>A0A386AZW0</accession>
<dbReference type="Gene3D" id="3.90.1800.10">
    <property type="entry name" value="RNA polymerase alpha subunit dimerisation domain"/>
    <property type="match status" value="1"/>
</dbReference>
<dbReference type="Pfam" id="PF00562">
    <property type="entry name" value="RNA_pol_Rpb2_6"/>
    <property type="match status" value="2"/>
</dbReference>
<dbReference type="GO" id="GO:0000428">
    <property type="term" value="C:DNA-directed RNA polymerase complex"/>
    <property type="evidence" value="ECO:0007669"/>
    <property type="project" value="UniProtKB-KW"/>
</dbReference>
<dbReference type="AlphaFoldDB" id="A0A386AZW0"/>
<dbReference type="InterPro" id="IPR014724">
    <property type="entry name" value="RNA_pol_RPB2_OB-fold"/>
</dbReference>
<keyword evidence="8" id="KW-0804">Transcription</keyword>
<geneLocation type="chloroplast" evidence="14"/>
<comment type="function">
    <text evidence="1">DNA-dependent RNA polymerase catalyzes the transcription of DNA into RNA using the four ribonucleoside triphosphates as substrates.</text>
</comment>
<dbReference type="EC" id="2.7.7.6" evidence="4"/>